<evidence type="ECO:0000256" key="10">
    <source>
        <dbReference type="ARBA" id="ARBA00023136"/>
    </source>
</evidence>
<evidence type="ECO:0000256" key="7">
    <source>
        <dbReference type="ARBA" id="ARBA00022989"/>
    </source>
</evidence>
<dbReference type="GO" id="GO:0004497">
    <property type="term" value="F:monooxygenase activity"/>
    <property type="evidence" value="ECO:0007669"/>
    <property type="project" value="UniProtKB-KW"/>
</dbReference>
<protein>
    <recommendedName>
        <fullName evidence="15">Cytochrome P450</fullName>
    </recommendedName>
</protein>
<dbReference type="AlphaFoldDB" id="A0A9W7ZSR0"/>
<evidence type="ECO:0000256" key="11">
    <source>
        <dbReference type="PIRSR" id="PIRSR602403-1"/>
    </source>
</evidence>
<evidence type="ECO:0000256" key="6">
    <source>
        <dbReference type="ARBA" id="ARBA00022723"/>
    </source>
</evidence>
<evidence type="ECO:0000313" key="13">
    <source>
        <dbReference type="EMBL" id="KAJ1915830.1"/>
    </source>
</evidence>
<keyword evidence="14" id="KW-1185">Reference proteome</keyword>
<dbReference type="OrthoDB" id="1844152at2759"/>
<keyword evidence="10" id="KW-0472">Membrane</keyword>
<comment type="caution">
    <text evidence="13">The sequence shown here is derived from an EMBL/GenBank/DDBJ whole genome shotgun (WGS) entry which is preliminary data.</text>
</comment>
<comment type="similarity">
    <text evidence="3 12">Belongs to the cytochrome P450 family.</text>
</comment>
<evidence type="ECO:0000256" key="5">
    <source>
        <dbReference type="ARBA" id="ARBA00022692"/>
    </source>
</evidence>
<dbReference type="Proteomes" id="UP001150569">
    <property type="component" value="Unassembled WGS sequence"/>
</dbReference>
<name>A0A9W7ZSR0_9FUNG</name>
<dbReference type="EMBL" id="JANBPT010000611">
    <property type="protein sequence ID" value="KAJ1915830.1"/>
    <property type="molecule type" value="Genomic_DNA"/>
</dbReference>
<keyword evidence="9 12" id="KW-0503">Monooxygenase</keyword>
<evidence type="ECO:0000313" key="14">
    <source>
        <dbReference type="Proteomes" id="UP001150569"/>
    </source>
</evidence>
<dbReference type="PRINTS" id="PR00465">
    <property type="entry name" value="EP450IV"/>
</dbReference>
<dbReference type="Gene3D" id="1.10.630.10">
    <property type="entry name" value="Cytochrome P450"/>
    <property type="match status" value="1"/>
</dbReference>
<dbReference type="GO" id="GO:0020037">
    <property type="term" value="F:heme binding"/>
    <property type="evidence" value="ECO:0007669"/>
    <property type="project" value="InterPro"/>
</dbReference>
<evidence type="ECO:0000256" key="8">
    <source>
        <dbReference type="ARBA" id="ARBA00023004"/>
    </source>
</evidence>
<evidence type="ECO:0008006" key="15">
    <source>
        <dbReference type="Google" id="ProtNLM"/>
    </source>
</evidence>
<dbReference type="SUPFAM" id="SSF48264">
    <property type="entry name" value="Cytochrome P450"/>
    <property type="match status" value="1"/>
</dbReference>
<organism evidence="13 14">
    <name type="scientific">Tieghemiomyces parasiticus</name>
    <dbReference type="NCBI Taxonomy" id="78921"/>
    <lineage>
        <taxon>Eukaryota</taxon>
        <taxon>Fungi</taxon>
        <taxon>Fungi incertae sedis</taxon>
        <taxon>Zoopagomycota</taxon>
        <taxon>Kickxellomycotina</taxon>
        <taxon>Dimargaritomycetes</taxon>
        <taxon>Dimargaritales</taxon>
        <taxon>Dimargaritaceae</taxon>
        <taxon>Tieghemiomyces</taxon>
    </lineage>
</organism>
<sequence length="523" mass="59287">MAGMLLQLARQACLFFGELWSTNTYEVALVLSGVGLLTLYLYRQPRTNVPMISGGYPLLGHLHLFSNTVRYFAEAHAKYGDIFRFRLCGYEYYVVNGKLIFEGFRRFKDLSFYEALPRSALVTSFFGEQDTSDTSHIHLLRTTLPKKFDVVMDNIQRILEAKTHETLAVAADGAIGVKVIDQPYLWSVQVVGSAIAQFLFGPELGTDPEMFMLMLRLPENASTLFNYSRIFPLWVMDFWVQNFTAWPEHRRTIRKHVIPEIERRLAAQALPEADRPAPPEDLLQWMIEVQPRDHADWMDRCARRMLAMSFASVHTTSFMFHRILAHLSSCPELRAKLRAEQRTVVERSGPLTSPAALDAMVLLDACIQEASRTANQAAAFQRVTTVDTVFANGQNIPKGSTVYLSPVAINCSAELYGEDWDTFRPERFLEGAAGRDADEKTKAYTKSTAIRQDLLSFGSGRHVCPGRFLAVSEIKRMLCILLRRYDFETASGTPFVFNKVLLQDEVVDQPLRFIPLDDPVTGE</sequence>
<accession>A0A9W7ZSR0</accession>
<proteinExistence type="inferred from homology"/>
<dbReference type="GO" id="GO:0005506">
    <property type="term" value="F:iron ion binding"/>
    <property type="evidence" value="ECO:0007669"/>
    <property type="project" value="InterPro"/>
</dbReference>
<dbReference type="PANTHER" id="PTHR46206:SF5">
    <property type="entry name" value="P450, PUTATIVE (EUROFUNG)-RELATED"/>
    <property type="match status" value="1"/>
</dbReference>
<dbReference type="Pfam" id="PF00067">
    <property type="entry name" value="p450"/>
    <property type="match status" value="1"/>
</dbReference>
<dbReference type="PANTHER" id="PTHR46206">
    <property type="entry name" value="CYTOCHROME P450"/>
    <property type="match status" value="1"/>
</dbReference>
<keyword evidence="6 11" id="KW-0479">Metal-binding</keyword>
<evidence type="ECO:0000256" key="4">
    <source>
        <dbReference type="ARBA" id="ARBA00022617"/>
    </source>
</evidence>
<evidence type="ECO:0000256" key="9">
    <source>
        <dbReference type="ARBA" id="ARBA00023033"/>
    </source>
</evidence>
<dbReference type="GO" id="GO:0016020">
    <property type="term" value="C:membrane"/>
    <property type="evidence" value="ECO:0007669"/>
    <property type="project" value="UniProtKB-SubCell"/>
</dbReference>
<dbReference type="InterPro" id="IPR001128">
    <property type="entry name" value="Cyt_P450"/>
</dbReference>
<dbReference type="InterPro" id="IPR017972">
    <property type="entry name" value="Cyt_P450_CS"/>
</dbReference>
<dbReference type="PROSITE" id="PS00086">
    <property type="entry name" value="CYTOCHROME_P450"/>
    <property type="match status" value="1"/>
</dbReference>
<dbReference type="GO" id="GO:0016705">
    <property type="term" value="F:oxidoreductase activity, acting on paired donors, with incorporation or reduction of molecular oxygen"/>
    <property type="evidence" value="ECO:0007669"/>
    <property type="project" value="InterPro"/>
</dbReference>
<evidence type="ECO:0000256" key="12">
    <source>
        <dbReference type="RuleBase" id="RU000461"/>
    </source>
</evidence>
<reference evidence="13" key="1">
    <citation type="submission" date="2022-07" db="EMBL/GenBank/DDBJ databases">
        <title>Phylogenomic reconstructions and comparative analyses of Kickxellomycotina fungi.</title>
        <authorList>
            <person name="Reynolds N.K."/>
            <person name="Stajich J.E."/>
            <person name="Barry K."/>
            <person name="Grigoriev I.V."/>
            <person name="Crous P."/>
            <person name="Smith M.E."/>
        </authorList>
    </citation>
    <scope>NUCLEOTIDE SEQUENCE</scope>
    <source>
        <strain evidence="13">RSA 861</strain>
    </source>
</reference>
<evidence type="ECO:0000256" key="2">
    <source>
        <dbReference type="ARBA" id="ARBA00004370"/>
    </source>
</evidence>
<comment type="cofactor">
    <cofactor evidence="1 11">
        <name>heme</name>
        <dbReference type="ChEBI" id="CHEBI:30413"/>
    </cofactor>
</comment>
<keyword evidence="8 11" id="KW-0408">Iron</keyword>
<dbReference type="InterPro" id="IPR002403">
    <property type="entry name" value="Cyt_P450_E_grp-IV"/>
</dbReference>
<dbReference type="InterPro" id="IPR036396">
    <property type="entry name" value="Cyt_P450_sf"/>
</dbReference>
<comment type="subcellular location">
    <subcellularLocation>
        <location evidence="2">Membrane</location>
    </subcellularLocation>
</comment>
<evidence type="ECO:0000256" key="1">
    <source>
        <dbReference type="ARBA" id="ARBA00001971"/>
    </source>
</evidence>
<keyword evidence="4 11" id="KW-0349">Heme</keyword>
<dbReference type="CDD" id="cd11041">
    <property type="entry name" value="CYP503A1-like"/>
    <property type="match status" value="1"/>
</dbReference>
<keyword evidence="5" id="KW-0812">Transmembrane</keyword>
<keyword evidence="12" id="KW-0560">Oxidoreductase</keyword>
<keyword evidence="7" id="KW-1133">Transmembrane helix</keyword>
<gene>
    <name evidence="13" type="ORF">IWQ60_008305</name>
</gene>
<evidence type="ECO:0000256" key="3">
    <source>
        <dbReference type="ARBA" id="ARBA00010617"/>
    </source>
</evidence>
<feature type="binding site" description="axial binding residue" evidence="11">
    <location>
        <position position="464"/>
    </location>
    <ligand>
        <name>heme</name>
        <dbReference type="ChEBI" id="CHEBI:30413"/>
    </ligand>
    <ligandPart>
        <name>Fe</name>
        <dbReference type="ChEBI" id="CHEBI:18248"/>
    </ligandPart>
</feature>